<dbReference type="AlphaFoldDB" id="A0A645EKW9"/>
<gene>
    <name evidence="1" type="ORF">SDC9_148553</name>
</gene>
<reference evidence="1" key="1">
    <citation type="submission" date="2019-08" db="EMBL/GenBank/DDBJ databases">
        <authorList>
            <person name="Kucharzyk K."/>
            <person name="Murdoch R.W."/>
            <person name="Higgins S."/>
            <person name="Loffler F."/>
        </authorList>
    </citation>
    <scope>NUCLEOTIDE SEQUENCE</scope>
</reference>
<name>A0A645EKW9_9ZZZZ</name>
<comment type="caution">
    <text evidence="1">The sequence shown here is derived from an EMBL/GenBank/DDBJ whole genome shotgun (WGS) entry which is preliminary data.</text>
</comment>
<accession>A0A645EKW9</accession>
<evidence type="ECO:0000313" key="1">
    <source>
        <dbReference type="EMBL" id="MPN01344.1"/>
    </source>
</evidence>
<protein>
    <submittedName>
        <fullName evidence="1">Uncharacterized protein</fullName>
    </submittedName>
</protein>
<dbReference type="EMBL" id="VSSQ01047363">
    <property type="protein sequence ID" value="MPN01344.1"/>
    <property type="molecule type" value="Genomic_DNA"/>
</dbReference>
<organism evidence="1">
    <name type="scientific">bioreactor metagenome</name>
    <dbReference type="NCBI Taxonomy" id="1076179"/>
    <lineage>
        <taxon>unclassified sequences</taxon>
        <taxon>metagenomes</taxon>
        <taxon>ecological metagenomes</taxon>
    </lineage>
</organism>
<sequence>MEARLRVTHRRGGIAVYRAKVSLTFDELVTHAEILREAGHRIVYRRVAVRVVLTHRFADDTRRFLEGLVMTHAKLHHREKYPSLHGFQSVARVGKGAPHDDAHRVIKITLLYLFFQRQRYNLIDFK</sequence>
<proteinExistence type="predicted"/>